<name>A0A511RMT4_9DEIN</name>
<keyword evidence="1" id="KW-0175">Coiled coil</keyword>
<accession>A0A511RMT4</accession>
<evidence type="ECO:0000256" key="2">
    <source>
        <dbReference type="SAM" id="MobiDB-lite"/>
    </source>
</evidence>
<sequence length="193" mass="21275">MGCGSSKRRHHGVSLPAEPGPRPRGADPAARLAELYAAGQIDRDTYLDYKDGLERGILDAAAIERLARGERAETRSEPGLVAELRALDDEVVALKNRISGLAGEGARLQARLDKLGSRAEEALDEQGMDAHELFTEKQEIRERLEAIRSERERLEGLLERLEAARSELEARKAEARIAQTLERLERGTTGGRS</sequence>
<dbReference type="Proteomes" id="UP000321827">
    <property type="component" value="Unassembled WGS sequence"/>
</dbReference>
<organism evidence="3 4">
    <name type="scientific">Oceanithermus desulfurans NBRC 100063</name>
    <dbReference type="NCBI Taxonomy" id="1227550"/>
    <lineage>
        <taxon>Bacteria</taxon>
        <taxon>Thermotogati</taxon>
        <taxon>Deinococcota</taxon>
        <taxon>Deinococci</taxon>
        <taxon>Thermales</taxon>
        <taxon>Thermaceae</taxon>
        <taxon>Oceanithermus</taxon>
    </lineage>
</organism>
<protein>
    <submittedName>
        <fullName evidence="3">Uncharacterized protein</fullName>
    </submittedName>
</protein>
<gene>
    <name evidence="3" type="ORF">ODE01S_18410</name>
</gene>
<evidence type="ECO:0000313" key="3">
    <source>
        <dbReference type="EMBL" id="GEM90407.1"/>
    </source>
</evidence>
<dbReference type="AlphaFoldDB" id="A0A511RMT4"/>
<feature type="compositionally biased region" description="Basic residues" evidence="2">
    <location>
        <begin position="1"/>
        <end position="12"/>
    </location>
</feature>
<dbReference type="RefSeq" id="WP_147148111.1">
    <property type="nucleotide sequence ID" value="NZ_BJXN01000013.1"/>
</dbReference>
<evidence type="ECO:0000313" key="4">
    <source>
        <dbReference type="Proteomes" id="UP000321827"/>
    </source>
</evidence>
<feature type="coiled-coil region" evidence="1">
    <location>
        <begin position="84"/>
        <end position="183"/>
    </location>
</feature>
<reference evidence="3 4" key="1">
    <citation type="submission" date="2019-07" db="EMBL/GenBank/DDBJ databases">
        <title>Whole genome shotgun sequence of Oceanithermus desulfurans NBRC 100063.</title>
        <authorList>
            <person name="Hosoyama A."/>
            <person name="Uohara A."/>
            <person name="Ohji S."/>
            <person name="Ichikawa N."/>
        </authorList>
    </citation>
    <scope>NUCLEOTIDE SEQUENCE [LARGE SCALE GENOMIC DNA]</scope>
    <source>
        <strain evidence="3 4">NBRC 100063</strain>
    </source>
</reference>
<evidence type="ECO:0000256" key="1">
    <source>
        <dbReference type="SAM" id="Coils"/>
    </source>
</evidence>
<dbReference type="EMBL" id="BJXN01000013">
    <property type="protein sequence ID" value="GEM90407.1"/>
    <property type="molecule type" value="Genomic_DNA"/>
</dbReference>
<dbReference type="OrthoDB" id="9831645at2"/>
<comment type="caution">
    <text evidence="3">The sequence shown here is derived from an EMBL/GenBank/DDBJ whole genome shotgun (WGS) entry which is preliminary data.</text>
</comment>
<feature type="region of interest" description="Disordered" evidence="2">
    <location>
        <begin position="1"/>
        <end position="27"/>
    </location>
</feature>
<proteinExistence type="predicted"/>